<dbReference type="Pfam" id="PF00672">
    <property type="entry name" value="HAMP"/>
    <property type="match status" value="1"/>
</dbReference>
<evidence type="ECO:0000256" key="8">
    <source>
        <dbReference type="ARBA" id="ARBA00023136"/>
    </source>
</evidence>
<comment type="subcellular location">
    <subcellularLocation>
        <location evidence="2">Membrane</location>
    </subcellularLocation>
</comment>
<keyword evidence="9" id="KW-0812">Transmembrane</keyword>
<dbReference type="EMBL" id="CM001441">
    <property type="protein sequence ID" value="EHQ87878.1"/>
    <property type="molecule type" value="Genomic_DNA"/>
</dbReference>
<dbReference type="InterPro" id="IPR036097">
    <property type="entry name" value="HisK_dim/P_sf"/>
</dbReference>
<feature type="domain" description="HAMP" evidence="11">
    <location>
        <begin position="59"/>
        <end position="111"/>
    </location>
</feature>
<keyword evidence="9" id="KW-1133">Transmembrane helix</keyword>
<dbReference type="OrthoDB" id="9813151at2"/>
<dbReference type="CDD" id="cd00082">
    <property type="entry name" value="HisKA"/>
    <property type="match status" value="1"/>
</dbReference>
<evidence type="ECO:0000313" key="13">
    <source>
        <dbReference type="Proteomes" id="UP000005104"/>
    </source>
</evidence>
<dbReference type="Proteomes" id="UP000005104">
    <property type="component" value="Chromosome"/>
</dbReference>
<dbReference type="SMART" id="SM00387">
    <property type="entry name" value="HATPase_c"/>
    <property type="match status" value="1"/>
</dbReference>
<accession>H5XSC6</accession>
<dbReference type="Pfam" id="PF02518">
    <property type="entry name" value="HATPase_c"/>
    <property type="match status" value="1"/>
</dbReference>
<evidence type="ECO:0000259" key="10">
    <source>
        <dbReference type="PROSITE" id="PS50109"/>
    </source>
</evidence>
<keyword evidence="13" id="KW-1185">Reference proteome</keyword>
<dbReference type="STRING" id="768710.DesyoDRAFT_0701"/>
<feature type="domain" description="Histidine kinase" evidence="10">
    <location>
        <begin position="126"/>
        <end position="346"/>
    </location>
</feature>
<keyword evidence="7" id="KW-0902">Two-component regulatory system</keyword>
<organism evidence="12 13">
    <name type="scientific">Desulfosporosinus youngiae DSM 17734</name>
    <dbReference type="NCBI Taxonomy" id="768710"/>
    <lineage>
        <taxon>Bacteria</taxon>
        <taxon>Bacillati</taxon>
        <taxon>Bacillota</taxon>
        <taxon>Clostridia</taxon>
        <taxon>Eubacteriales</taxon>
        <taxon>Desulfitobacteriaceae</taxon>
        <taxon>Desulfosporosinus</taxon>
    </lineage>
</organism>
<name>H5XSC6_9FIRM</name>
<dbReference type="SUPFAM" id="SSF55874">
    <property type="entry name" value="ATPase domain of HSP90 chaperone/DNA topoisomerase II/histidine kinase"/>
    <property type="match status" value="1"/>
</dbReference>
<dbReference type="PRINTS" id="PR00344">
    <property type="entry name" value="BCTRLSENSOR"/>
</dbReference>
<dbReference type="Gene3D" id="3.30.565.10">
    <property type="entry name" value="Histidine kinase-like ATPase, C-terminal domain"/>
    <property type="match status" value="1"/>
</dbReference>
<dbReference type="CDD" id="cd00075">
    <property type="entry name" value="HATPase"/>
    <property type="match status" value="1"/>
</dbReference>
<evidence type="ECO:0000256" key="4">
    <source>
        <dbReference type="ARBA" id="ARBA00022553"/>
    </source>
</evidence>
<dbReference type="FunFam" id="3.30.565.10:FF:000006">
    <property type="entry name" value="Sensor histidine kinase WalK"/>
    <property type="match status" value="1"/>
</dbReference>
<dbReference type="FunFam" id="1.10.287.130:FF:000001">
    <property type="entry name" value="Two-component sensor histidine kinase"/>
    <property type="match status" value="1"/>
</dbReference>
<dbReference type="InterPro" id="IPR003661">
    <property type="entry name" value="HisK_dim/P_dom"/>
</dbReference>
<dbReference type="PANTHER" id="PTHR45453:SF1">
    <property type="entry name" value="PHOSPHATE REGULON SENSOR PROTEIN PHOR"/>
    <property type="match status" value="1"/>
</dbReference>
<gene>
    <name evidence="12" type="ORF">DesyoDRAFT_0701</name>
</gene>
<dbReference type="GO" id="GO:0004721">
    <property type="term" value="F:phosphoprotein phosphatase activity"/>
    <property type="evidence" value="ECO:0007669"/>
    <property type="project" value="TreeGrafter"/>
</dbReference>
<sequence length="346" mass="38111">MKLRNYLLIANLISILTIVLVLLVFYNYMLLSSEQLILLTIAAIAAGCVAAGFHLLIMRPVVDAVRRIGAAATEFASGALRTRVPVVGPVELKVLAEQFNAMGTELEESFRQVKASETSRRELVANLAHDLRTPLASVQSYVEALEDGVVEDEETFRRYLGTIRSESLRLGALIQDLFELSVLDAEQRTQAQEAVSALLDDVLVELLPRFAKPLEDKALDLQVKLPEQFLPCRMVPQQVQRILQNLLENAIRHSPSGGTIGIEVSAARGFVQVRVTDQGKGVPDQEKEQIFERFYRLDRSRSRIGGGSGLGLAIAKSLVLQQGGEIGVFNRPEGGSCFWFTLPKGN</sequence>
<keyword evidence="4" id="KW-0597">Phosphoprotein</keyword>
<dbReference type="RefSeq" id="WP_007779447.1">
    <property type="nucleotide sequence ID" value="NZ_CM001441.1"/>
</dbReference>
<dbReference type="InterPro" id="IPR003660">
    <property type="entry name" value="HAMP_dom"/>
</dbReference>
<feature type="transmembrane region" description="Helical" evidence="9">
    <location>
        <begin position="36"/>
        <end position="57"/>
    </location>
</feature>
<evidence type="ECO:0000256" key="9">
    <source>
        <dbReference type="SAM" id="Phobius"/>
    </source>
</evidence>
<dbReference type="InterPro" id="IPR036890">
    <property type="entry name" value="HATPase_C_sf"/>
</dbReference>
<dbReference type="PROSITE" id="PS50885">
    <property type="entry name" value="HAMP"/>
    <property type="match status" value="1"/>
</dbReference>
<evidence type="ECO:0000256" key="2">
    <source>
        <dbReference type="ARBA" id="ARBA00004370"/>
    </source>
</evidence>
<dbReference type="EC" id="2.7.13.3" evidence="3"/>
<evidence type="ECO:0000256" key="7">
    <source>
        <dbReference type="ARBA" id="ARBA00023012"/>
    </source>
</evidence>
<proteinExistence type="predicted"/>
<dbReference type="PROSITE" id="PS50109">
    <property type="entry name" value="HIS_KIN"/>
    <property type="match status" value="1"/>
</dbReference>
<dbReference type="SMART" id="SM00388">
    <property type="entry name" value="HisKA"/>
    <property type="match status" value="1"/>
</dbReference>
<evidence type="ECO:0000313" key="12">
    <source>
        <dbReference type="EMBL" id="EHQ87878.1"/>
    </source>
</evidence>
<dbReference type="SMART" id="SM00304">
    <property type="entry name" value="HAMP"/>
    <property type="match status" value="1"/>
</dbReference>
<dbReference type="HOGENOM" id="CLU_000445_89_3_9"/>
<keyword evidence="5" id="KW-0808">Transferase</keyword>
<dbReference type="AlphaFoldDB" id="H5XSC6"/>
<evidence type="ECO:0000256" key="6">
    <source>
        <dbReference type="ARBA" id="ARBA00022777"/>
    </source>
</evidence>
<dbReference type="GO" id="GO:0000155">
    <property type="term" value="F:phosphorelay sensor kinase activity"/>
    <property type="evidence" value="ECO:0007669"/>
    <property type="project" value="InterPro"/>
</dbReference>
<dbReference type="InterPro" id="IPR005467">
    <property type="entry name" value="His_kinase_dom"/>
</dbReference>
<comment type="catalytic activity">
    <reaction evidence="1">
        <text>ATP + protein L-histidine = ADP + protein N-phospho-L-histidine.</text>
        <dbReference type="EC" id="2.7.13.3"/>
    </reaction>
</comment>
<feature type="transmembrane region" description="Helical" evidence="9">
    <location>
        <begin position="7"/>
        <end position="30"/>
    </location>
</feature>
<dbReference type="InterPro" id="IPR050351">
    <property type="entry name" value="BphY/WalK/GraS-like"/>
</dbReference>
<dbReference type="PANTHER" id="PTHR45453">
    <property type="entry name" value="PHOSPHATE REGULON SENSOR PROTEIN PHOR"/>
    <property type="match status" value="1"/>
</dbReference>
<dbReference type="Pfam" id="PF00512">
    <property type="entry name" value="HisKA"/>
    <property type="match status" value="1"/>
</dbReference>
<reference evidence="12 13" key="1">
    <citation type="submission" date="2011-11" db="EMBL/GenBank/DDBJ databases">
        <title>The Noncontiguous Finished genome of Desulfosporosinus youngiae DSM 17734.</title>
        <authorList>
            <consortium name="US DOE Joint Genome Institute (JGI-PGF)"/>
            <person name="Lucas S."/>
            <person name="Han J."/>
            <person name="Lapidus A."/>
            <person name="Cheng J.-F."/>
            <person name="Goodwin L."/>
            <person name="Pitluck S."/>
            <person name="Peters L."/>
            <person name="Ovchinnikova G."/>
            <person name="Lu M."/>
            <person name="Land M.L."/>
            <person name="Hauser L."/>
            <person name="Pester M."/>
            <person name="Spring S."/>
            <person name="Ollivier B."/>
            <person name="Rattei T."/>
            <person name="Klenk H.-P."/>
            <person name="Wagner M."/>
            <person name="Loy A."/>
            <person name="Woyke T.J."/>
        </authorList>
    </citation>
    <scope>NUCLEOTIDE SEQUENCE [LARGE SCALE GENOMIC DNA]</scope>
    <source>
        <strain evidence="12 13">DSM 17734</strain>
    </source>
</reference>
<evidence type="ECO:0000256" key="3">
    <source>
        <dbReference type="ARBA" id="ARBA00012438"/>
    </source>
</evidence>
<dbReference type="GO" id="GO:0016036">
    <property type="term" value="P:cellular response to phosphate starvation"/>
    <property type="evidence" value="ECO:0007669"/>
    <property type="project" value="TreeGrafter"/>
</dbReference>
<evidence type="ECO:0000256" key="5">
    <source>
        <dbReference type="ARBA" id="ARBA00022679"/>
    </source>
</evidence>
<evidence type="ECO:0000259" key="11">
    <source>
        <dbReference type="PROSITE" id="PS50885"/>
    </source>
</evidence>
<dbReference type="Gene3D" id="1.10.287.130">
    <property type="match status" value="1"/>
</dbReference>
<dbReference type="eggNOG" id="COG2205">
    <property type="taxonomic scope" value="Bacteria"/>
</dbReference>
<dbReference type="Gene3D" id="6.10.340.10">
    <property type="match status" value="1"/>
</dbReference>
<protein>
    <recommendedName>
        <fullName evidence="3">histidine kinase</fullName>
        <ecNumber evidence="3">2.7.13.3</ecNumber>
    </recommendedName>
</protein>
<evidence type="ECO:0000256" key="1">
    <source>
        <dbReference type="ARBA" id="ARBA00000085"/>
    </source>
</evidence>
<dbReference type="InterPro" id="IPR004358">
    <property type="entry name" value="Sig_transdc_His_kin-like_C"/>
</dbReference>
<keyword evidence="8 9" id="KW-0472">Membrane</keyword>
<dbReference type="GO" id="GO:0005886">
    <property type="term" value="C:plasma membrane"/>
    <property type="evidence" value="ECO:0007669"/>
    <property type="project" value="TreeGrafter"/>
</dbReference>
<dbReference type="CDD" id="cd06225">
    <property type="entry name" value="HAMP"/>
    <property type="match status" value="1"/>
</dbReference>
<dbReference type="SUPFAM" id="SSF47384">
    <property type="entry name" value="Homodimeric domain of signal transducing histidine kinase"/>
    <property type="match status" value="1"/>
</dbReference>
<keyword evidence="6 12" id="KW-0418">Kinase</keyword>
<dbReference type="InterPro" id="IPR003594">
    <property type="entry name" value="HATPase_dom"/>
</dbReference>